<keyword evidence="3" id="KW-0648">Protein biosynthesis</keyword>
<dbReference type="InterPro" id="IPR014038">
    <property type="entry name" value="EF1B_bsu/dsu_GNE"/>
</dbReference>
<dbReference type="InterPro" id="IPR036219">
    <property type="entry name" value="eEF-1beta-like_sf"/>
</dbReference>
<feature type="domain" description="Translation elongation factor EF1B beta/delta subunit guanine nucleotide exchange" evidence="5">
    <location>
        <begin position="75"/>
        <end position="157"/>
    </location>
</feature>
<dbReference type="Pfam" id="PF00736">
    <property type="entry name" value="EF1_GNE"/>
    <property type="match status" value="1"/>
</dbReference>
<organism evidence="6 7">
    <name type="scientific">Eimeria acervulina</name>
    <name type="common">Coccidian parasite</name>
    <dbReference type="NCBI Taxonomy" id="5801"/>
    <lineage>
        <taxon>Eukaryota</taxon>
        <taxon>Sar</taxon>
        <taxon>Alveolata</taxon>
        <taxon>Apicomplexa</taxon>
        <taxon>Conoidasida</taxon>
        <taxon>Coccidia</taxon>
        <taxon>Eucoccidiorida</taxon>
        <taxon>Eimeriorina</taxon>
        <taxon>Eimeriidae</taxon>
        <taxon>Eimeria</taxon>
    </lineage>
</organism>
<keyword evidence="2 6" id="KW-0251">Elongation factor</keyword>
<dbReference type="PANTHER" id="PTHR11595">
    <property type="entry name" value="EF-HAND AND COILED-COIL DOMAIN-CONTAINING FAMILY MEMBER"/>
    <property type="match status" value="1"/>
</dbReference>
<proteinExistence type="inferred from homology"/>
<feature type="non-terminal residue" evidence="6">
    <location>
        <position position="172"/>
    </location>
</feature>
<dbReference type="CDD" id="cd00292">
    <property type="entry name" value="EF1B"/>
    <property type="match status" value="1"/>
</dbReference>
<sequence>MSVPDFGNLKGDAGLEKLNSYLSTRSYITGYCATQDDVYTLQKLLGDDDNEEELQKLKQKKTEEKGKKKKEVVNKSSLVIEVKPANADVDLDEIARAVKSIEIDGVTWGEAVKKVPIAFGLFKLQLSCTILDDVVDTCEITNTIEALGLTEEQKEKLKHKQETGDDDDDDDD</sequence>
<dbReference type="GeneID" id="25274273"/>
<protein>
    <submittedName>
        <fullName evidence="6">Elongation factor 1-beta, putative</fullName>
    </submittedName>
</protein>
<dbReference type="Proteomes" id="UP000018050">
    <property type="component" value="Unassembled WGS sequence"/>
</dbReference>
<dbReference type="SMART" id="SM00888">
    <property type="entry name" value="EF1_GNE"/>
    <property type="match status" value="1"/>
</dbReference>
<dbReference type="VEuPathDB" id="ToxoDB:EAH_00062030"/>
<dbReference type="GO" id="GO:0005853">
    <property type="term" value="C:eukaryotic translation elongation factor 1 complex"/>
    <property type="evidence" value="ECO:0007669"/>
    <property type="project" value="InterPro"/>
</dbReference>
<evidence type="ECO:0000256" key="3">
    <source>
        <dbReference type="ARBA" id="ARBA00022917"/>
    </source>
</evidence>
<evidence type="ECO:0000256" key="1">
    <source>
        <dbReference type="ARBA" id="ARBA00007411"/>
    </source>
</evidence>
<gene>
    <name evidence="6" type="ORF">EAH_00062030</name>
</gene>
<evidence type="ECO:0000256" key="4">
    <source>
        <dbReference type="SAM" id="MobiDB-lite"/>
    </source>
</evidence>
<dbReference type="InterPro" id="IPR014717">
    <property type="entry name" value="Transl_elong_EF1B/ribsomal_bS6"/>
</dbReference>
<dbReference type="AlphaFoldDB" id="U6GPV9"/>
<keyword evidence="7" id="KW-1185">Reference proteome</keyword>
<dbReference type="RefSeq" id="XP_013248731.1">
    <property type="nucleotide sequence ID" value="XM_013393277.1"/>
</dbReference>
<dbReference type="SUPFAM" id="SSF54984">
    <property type="entry name" value="eEF-1beta-like"/>
    <property type="match status" value="1"/>
</dbReference>
<accession>U6GPV9</accession>
<evidence type="ECO:0000313" key="7">
    <source>
        <dbReference type="Proteomes" id="UP000018050"/>
    </source>
</evidence>
<dbReference type="EMBL" id="HG671717">
    <property type="protein sequence ID" value="CDI81592.1"/>
    <property type="molecule type" value="Genomic_DNA"/>
</dbReference>
<reference evidence="6" key="2">
    <citation type="submission" date="2013-10" db="EMBL/GenBank/DDBJ databases">
        <authorList>
            <person name="Aslett M."/>
        </authorList>
    </citation>
    <scope>NUCLEOTIDE SEQUENCE [LARGE SCALE GENOMIC DNA]</scope>
    <source>
        <strain evidence="6">Houghton</strain>
    </source>
</reference>
<dbReference type="OrthoDB" id="347452at2759"/>
<dbReference type="GO" id="GO:0003746">
    <property type="term" value="F:translation elongation factor activity"/>
    <property type="evidence" value="ECO:0007669"/>
    <property type="project" value="UniProtKB-KW"/>
</dbReference>
<dbReference type="GO" id="GO:0005829">
    <property type="term" value="C:cytosol"/>
    <property type="evidence" value="ECO:0007669"/>
    <property type="project" value="TreeGrafter"/>
</dbReference>
<feature type="region of interest" description="Disordered" evidence="4">
    <location>
        <begin position="153"/>
        <end position="172"/>
    </location>
</feature>
<dbReference type="GO" id="GO:0005085">
    <property type="term" value="F:guanyl-nucleotide exchange factor activity"/>
    <property type="evidence" value="ECO:0007669"/>
    <property type="project" value="TreeGrafter"/>
</dbReference>
<dbReference type="InterPro" id="IPR049720">
    <property type="entry name" value="EF1B_bsu/dsu"/>
</dbReference>
<dbReference type="Gene3D" id="3.30.70.60">
    <property type="match status" value="1"/>
</dbReference>
<evidence type="ECO:0000259" key="5">
    <source>
        <dbReference type="SMART" id="SM00888"/>
    </source>
</evidence>
<reference evidence="6" key="1">
    <citation type="submission" date="2013-10" db="EMBL/GenBank/DDBJ databases">
        <title>Genomic analysis of the causative agents of coccidiosis in chickens.</title>
        <authorList>
            <person name="Reid A.J."/>
            <person name="Blake D."/>
            <person name="Billington K."/>
            <person name="Browne H."/>
            <person name="Dunn M."/>
            <person name="Hung S."/>
            <person name="Kawahara F."/>
            <person name="Miranda-Saavedra D."/>
            <person name="Mourier T."/>
            <person name="Nagra H."/>
            <person name="Otto T.D."/>
            <person name="Rawlings N."/>
            <person name="Sanchez A."/>
            <person name="Sanders M."/>
            <person name="Subramaniam C."/>
            <person name="Tay Y."/>
            <person name="Dear P."/>
            <person name="Doerig C."/>
            <person name="Gruber A."/>
            <person name="Parkinson J."/>
            <person name="Shirley M."/>
            <person name="Wan K.L."/>
            <person name="Berriman M."/>
            <person name="Tomley F."/>
            <person name="Pain A."/>
        </authorList>
    </citation>
    <scope>NUCLEOTIDE SEQUENCE [LARGE SCALE GENOMIC DNA]</scope>
    <source>
        <strain evidence="6">Houghton</strain>
    </source>
</reference>
<evidence type="ECO:0000256" key="2">
    <source>
        <dbReference type="ARBA" id="ARBA00022768"/>
    </source>
</evidence>
<comment type="similarity">
    <text evidence="1">Belongs to the EF-1-beta/EF-1-delta family.</text>
</comment>
<evidence type="ECO:0000313" key="6">
    <source>
        <dbReference type="EMBL" id="CDI81592.1"/>
    </source>
</evidence>
<feature type="compositionally biased region" description="Basic and acidic residues" evidence="4">
    <location>
        <begin position="153"/>
        <end position="163"/>
    </location>
</feature>
<dbReference type="FunFam" id="3.30.70.60:FF:000001">
    <property type="entry name" value="Elongation factor 1-beta 1 like"/>
    <property type="match status" value="1"/>
</dbReference>
<dbReference type="PANTHER" id="PTHR11595:SF21">
    <property type="entry name" value="ELONGATION FACTOR 1-BETA"/>
    <property type="match status" value="1"/>
</dbReference>
<name>U6GPV9_EIMAC</name>